<protein>
    <recommendedName>
        <fullName evidence="4">Dolichyl-phosphate-mannose-protein mannosyltransferase</fullName>
    </recommendedName>
</protein>
<dbReference type="Proteomes" id="UP000243887">
    <property type="component" value="Unassembled WGS sequence"/>
</dbReference>
<feature type="transmembrane region" description="Helical" evidence="1">
    <location>
        <begin position="62"/>
        <end position="82"/>
    </location>
</feature>
<feature type="transmembrane region" description="Helical" evidence="1">
    <location>
        <begin position="391"/>
        <end position="407"/>
    </location>
</feature>
<evidence type="ECO:0000256" key="1">
    <source>
        <dbReference type="SAM" id="Phobius"/>
    </source>
</evidence>
<keyword evidence="1" id="KW-0472">Membrane</keyword>
<dbReference type="EMBL" id="FORU01000001">
    <property type="protein sequence ID" value="SFI79405.1"/>
    <property type="molecule type" value="Genomic_DNA"/>
</dbReference>
<reference evidence="3" key="1">
    <citation type="submission" date="2016-10" db="EMBL/GenBank/DDBJ databases">
        <authorList>
            <person name="Varghese N."/>
            <person name="Submissions S."/>
        </authorList>
    </citation>
    <scope>NUCLEOTIDE SEQUENCE [LARGE SCALE GENOMIC DNA]</scope>
    <source>
        <strain evidence="3">DSM 26542</strain>
    </source>
</reference>
<evidence type="ECO:0008006" key="4">
    <source>
        <dbReference type="Google" id="ProtNLM"/>
    </source>
</evidence>
<gene>
    <name evidence="2" type="ORF">SAMN04487893_101166</name>
</gene>
<dbReference type="AlphaFoldDB" id="A0A1I3L4M7"/>
<accession>A0A1I3L4M7</accession>
<feature type="transmembrane region" description="Helical" evidence="1">
    <location>
        <begin position="242"/>
        <end position="258"/>
    </location>
</feature>
<feature type="transmembrane region" description="Helical" evidence="1">
    <location>
        <begin position="443"/>
        <end position="460"/>
    </location>
</feature>
<feature type="transmembrane region" description="Helical" evidence="1">
    <location>
        <begin position="357"/>
        <end position="379"/>
    </location>
</feature>
<keyword evidence="3" id="KW-1185">Reference proteome</keyword>
<feature type="transmembrane region" description="Helical" evidence="1">
    <location>
        <begin position="34"/>
        <end position="50"/>
    </location>
</feature>
<feature type="transmembrane region" description="Helical" evidence="1">
    <location>
        <begin position="150"/>
        <end position="167"/>
    </location>
</feature>
<evidence type="ECO:0000313" key="2">
    <source>
        <dbReference type="EMBL" id="SFI79405.1"/>
    </source>
</evidence>
<evidence type="ECO:0000313" key="3">
    <source>
        <dbReference type="Proteomes" id="UP000243887"/>
    </source>
</evidence>
<dbReference type="RefSeq" id="WP_090677556.1">
    <property type="nucleotide sequence ID" value="NZ_FORU01000001.1"/>
</dbReference>
<keyword evidence="1" id="KW-0812">Transmembrane</keyword>
<keyword evidence="1" id="KW-1133">Transmembrane helix</keyword>
<organism evidence="2 3">
    <name type="scientific">Myroides guanonis</name>
    <dbReference type="NCBI Taxonomy" id="1150112"/>
    <lineage>
        <taxon>Bacteria</taxon>
        <taxon>Pseudomonadati</taxon>
        <taxon>Bacteroidota</taxon>
        <taxon>Flavobacteriia</taxon>
        <taxon>Flavobacteriales</taxon>
        <taxon>Flavobacteriaceae</taxon>
        <taxon>Myroides</taxon>
    </lineage>
</organism>
<feature type="transmembrane region" description="Helical" evidence="1">
    <location>
        <begin position="207"/>
        <end position="236"/>
    </location>
</feature>
<feature type="transmembrane region" description="Helical" evidence="1">
    <location>
        <begin position="270"/>
        <end position="289"/>
    </location>
</feature>
<feature type="transmembrane region" description="Helical" evidence="1">
    <location>
        <begin position="413"/>
        <end position="431"/>
    </location>
</feature>
<feature type="transmembrane region" description="Helical" evidence="1">
    <location>
        <begin position="12"/>
        <end position="28"/>
    </location>
</feature>
<feature type="transmembrane region" description="Helical" evidence="1">
    <location>
        <begin position="124"/>
        <end position="143"/>
    </location>
</feature>
<feature type="transmembrane region" description="Helical" evidence="1">
    <location>
        <begin position="179"/>
        <end position="200"/>
    </location>
</feature>
<name>A0A1I3L4M7_9FLAO</name>
<proteinExistence type="predicted"/>
<dbReference type="OrthoDB" id="641239at2"/>
<sequence length="462" mass="54244">MVIHTFLIKHKILFQLILIFISTLISLFTENLAVLGFTVLFFMMGLFLINRLNGRSKDDVSLFSFIFLIYYLYAFVTDYVYIVDFRTDFFYALDSTKFFGLAYDLNNAKAGLDSYLFEYRFSFGYGYLVYFFNLFSNILGGYPTSFLHKIHIVFLNSSVIVYTYILAKRLLREIDVVILFNYIFIFALLSHFFVFSAILIRDIHIVFLYLLAFIILTKKNSIFNLIVLILICFLIFQFRIVNGIFSLIFILTFFYKFILRKKNKTQKKILTVLILLIGIAVVFSSSSLIDLGEIERKAEGYSDYHDQVLKEGSGFAKTVYNLPVIVRPFAFIFLSQITPLPATQAIFVNTIRDNQLLLFPLIFSTIFWIYIDIIILLNFYKRKFLKQTNSLLGVFVIISLVFLFATSSSSPEFRRLLPVYPIMYIYFIFIYNKLSSSYKKKVLTVYFLIYVLISIFIFYLKL</sequence>
<dbReference type="STRING" id="1150112.SAMN04487893_101166"/>